<dbReference type="InterPro" id="IPR006530">
    <property type="entry name" value="YD"/>
</dbReference>
<dbReference type="InterPro" id="IPR031325">
    <property type="entry name" value="RHS_repeat"/>
</dbReference>
<evidence type="ECO:0000313" key="3">
    <source>
        <dbReference type="EMBL" id="MEI7037345.1"/>
    </source>
</evidence>
<proteinExistence type="predicted"/>
<dbReference type="InterPro" id="IPR036116">
    <property type="entry name" value="FN3_sf"/>
</dbReference>
<dbReference type="InterPro" id="IPR056823">
    <property type="entry name" value="TEN-like_YD-shell"/>
</dbReference>
<dbReference type="Pfam" id="PF05593">
    <property type="entry name" value="RHS_repeat"/>
    <property type="match status" value="2"/>
</dbReference>
<dbReference type="InterPro" id="IPR003961">
    <property type="entry name" value="FN3_dom"/>
</dbReference>
<feature type="domain" description="Fibronectin type-III" evidence="2">
    <location>
        <begin position="1650"/>
        <end position="1738"/>
    </location>
</feature>
<accession>A0ABU8JCS8</accession>
<evidence type="ECO:0000313" key="4">
    <source>
        <dbReference type="Proteomes" id="UP001381174"/>
    </source>
</evidence>
<feature type="domain" description="Fibronectin type-III" evidence="2">
    <location>
        <begin position="1741"/>
        <end position="1828"/>
    </location>
</feature>
<evidence type="ECO:0000259" key="2">
    <source>
        <dbReference type="PROSITE" id="PS50853"/>
    </source>
</evidence>
<keyword evidence="1" id="KW-0677">Repeat</keyword>
<dbReference type="Gene3D" id="2.60.40.10">
    <property type="entry name" value="Immunoglobulins"/>
    <property type="match status" value="5"/>
</dbReference>
<dbReference type="Gene3D" id="2.180.10.10">
    <property type="entry name" value="RHS repeat-associated core"/>
    <property type="match status" value="1"/>
</dbReference>
<dbReference type="SMART" id="SM00060">
    <property type="entry name" value="FN3"/>
    <property type="match status" value="5"/>
</dbReference>
<feature type="domain" description="Fibronectin type-III" evidence="2">
    <location>
        <begin position="1474"/>
        <end position="1561"/>
    </location>
</feature>
<dbReference type="PROSITE" id="PS50853">
    <property type="entry name" value="FN3"/>
    <property type="match status" value="4"/>
</dbReference>
<reference evidence="3 4" key="1">
    <citation type="journal article" date="2014" name="Int. J. Syst. Evol. Microbiol.">
        <title>Fulvimonas yonginensis sp. nov., isolated from greenhouse soil, and emended description of the genus Fulvimonas.</title>
        <authorList>
            <person name="Ahn J.H."/>
            <person name="Kim S.J."/>
            <person name="Weon H.Y."/>
            <person name="Hong S.B."/>
            <person name="Seok S.J."/>
            <person name="Kwon S.W."/>
        </authorList>
    </citation>
    <scope>NUCLEOTIDE SEQUENCE [LARGE SCALE GENOMIC DNA]</scope>
    <source>
        <strain evidence="3 4">KACC 16952</strain>
    </source>
</reference>
<name>A0ABU8JCS8_9GAMM</name>
<keyword evidence="4" id="KW-1185">Reference proteome</keyword>
<comment type="caution">
    <text evidence="3">The sequence shown here is derived from an EMBL/GenBank/DDBJ whole genome shotgun (WGS) entry which is preliminary data.</text>
</comment>
<gene>
    <name evidence="3" type="ORF">WAT24_11305</name>
</gene>
<dbReference type="InterPro" id="IPR013783">
    <property type="entry name" value="Ig-like_fold"/>
</dbReference>
<dbReference type="CDD" id="cd00063">
    <property type="entry name" value="FN3"/>
    <property type="match status" value="1"/>
</dbReference>
<protein>
    <recommendedName>
        <fullName evidence="2">Fibronectin type-III domain-containing protein</fullName>
    </recommendedName>
</protein>
<dbReference type="EMBL" id="JBBBNY010000007">
    <property type="protein sequence ID" value="MEI7037345.1"/>
    <property type="molecule type" value="Genomic_DNA"/>
</dbReference>
<dbReference type="PANTHER" id="PTHR32305">
    <property type="match status" value="1"/>
</dbReference>
<dbReference type="Pfam" id="PF25023">
    <property type="entry name" value="TEN_YD-shell"/>
    <property type="match status" value="1"/>
</dbReference>
<dbReference type="Proteomes" id="UP001381174">
    <property type="component" value="Unassembled WGS sequence"/>
</dbReference>
<organism evidence="3 4">
    <name type="scientific">Fulvimonas yonginensis</name>
    <dbReference type="NCBI Taxonomy" id="1495200"/>
    <lineage>
        <taxon>Bacteria</taxon>
        <taxon>Pseudomonadati</taxon>
        <taxon>Pseudomonadota</taxon>
        <taxon>Gammaproteobacteria</taxon>
        <taxon>Lysobacterales</taxon>
        <taxon>Rhodanobacteraceae</taxon>
        <taxon>Fulvimonas</taxon>
    </lineage>
</organism>
<evidence type="ECO:0000256" key="1">
    <source>
        <dbReference type="ARBA" id="ARBA00022737"/>
    </source>
</evidence>
<feature type="domain" description="Fibronectin type-III" evidence="2">
    <location>
        <begin position="1830"/>
        <end position="1918"/>
    </location>
</feature>
<dbReference type="NCBIfam" id="TIGR01643">
    <property type="entry name" value="YD_repeat_2x"/>
    <property type="match status" value="2"/>
</dbReference>
<dbReference type="InterPro" id="IPR050708">
    <property type="entry name" value="T6SS_VgrG/RHS"/>
</dbReference>
<dbReference type="PANTHER" id="PTHR32305:SF15">
    <property type="entry name" value="PROTEIN RHSA-RELATED"/>
    <property type="match status" value="1"/>
</dbReference>
<dbReference type="SUPFAM" id="SSF49265">
    <property type="entry name" value="Fibronectin type III"/>
    <property type="match status" value="3"/>
</dbReference>
<sequence>MCFAWIVLGIGILHATDMPEDEYRKLIHVNEDIQPLGEHPFGENISLYDGSLSFTQTDISLPGNGPLLQLVRQFNADGNRPVIPHAEGVFADWELLVPHLESFTAGTPPTATDPGVSMWYYNEVTGHVQAVNGWQIDPLAQGIDPYADVNTRCSNFTAPPTVIRHLGDPALVEWDPSEWWKGYHLVLPGEGSQDLLASVDAGTKSTYPVVTKSHWRFSCLPSTANGQPGEGFLGESPDGTKYWFNELVYRPAPEMARHLYDGTASVRRSSDTQMARLDEVIETLITVLTGSNTAHAATTTDVMVRSLGVLLVTKVQDRFGNTLNYSYDADGYLTAITASDGRALSLTYVAGTHRVQSVTLQPASGSPRTWTYAYSSDNTTLTAVVLPDSSQWRFDFALLDRASLSGDAGSSSCLRPTVPGVLSPVSGTIIHPSGLTGTFTVQPTRHARSYVPLACSGALNNDPSTPGSYAGIPYLWWGLSITQETVSGAGTPTRTWSYGYSPTQEGWVDCFSVGCVGTVYTDVANPDGSTQRYTFSNKFDYTESQLVRTDYYTGAVGSTLLRSEISGYAPPNTSPLPIAGTNLQGAIVNPDQNTKYSPLNKRQILQDGDTYSWLAEAFNSYAQVTRAKRYSSIAGQGAVEEQTDYLNDPTLWVLGLPTQVTNLTTGEVVDKNVYNTTNDTLAERWHFGQKLMSYSFNAQGQLASFTDGNGHTTTLGSYKRGIPQAIGYPDGRSQSLVVDDFGQIASITDQAGATTAYSYDGVGRLTRITYPSGDEQAWYPKTFSYDFVTGAERGVGANHWRRTIAKGDQRQVTYFNAELQPVLTDTYINGDAASHSNVRSDYDFRGLTTFSSYPVAGSPDLSAITAGATHTYDVLGRLTRTQQTSELGTLTTTTSYLSGARKQVTDPKGKVTTTSYQVFDQPAYEAVIQVQAPAGVTQTIARDLYGNPTAIHQYGSFNGLSGDVTKTLVYDSYHRLCRTTEPESGSEVMAYDGANNLAWSAAGLSLTGTGCGLEQVADAGKTVRSYDAMNRLLTLTPPSGTQSTTYGYDALGNLKSAVSGISTWSATRNKLGQLTGETLQLTGQNAWTVGYAHDAYGSLASLTYPDGTAVAYAPDALGRATRVGAFASGIDYFPNGEVASFSYGNGATYLAEQNARQLLSNFSYGLGSTLNLSEDFAYDANGNITGVTDLVDGHRTKSFGYDDLNRLTSATASNLWGTESYSYDPLNNIKSRIGNGATFTYNYDALNRLASITGAGSSSFGYDNRGNVTSKNGSTLQFDQKNQLTQIDGLASYSYDAAGRRVMKSPASGGPTYYFYTQAGQLLYQIDTGAYAATDFIYLGRKLIAKNVRDTRILLPSEVNVTLRLVAGPTLSADAQAIEATVEITNQGTVTLTSSGSYPVHLGDHLVDASGKIVTNDLTRAAIPDIPPGGSAAVAIAVPANAVLGTGLRVQYLPVQEGVAWFDRFGTIPVTTGAFATPTAPATSTSGSYAVSWTGISGATSYTLQEQLNGGAWSTVQTSASLSWAASGKGNGTYGHRVQACNGGGCGPWSVTSTTVVTLPPTSAPTVSVPASSNTGGYTVSWTAVATATSYTLQEQINGGAWTTIQTGSATSRAVSGKGNGTYGYRAQGCNSIGCGPWSATSVTVVTYPPASAPTISAPASSTGSYTVSWTTVSTATSYTLQEQVNGGTWATIQAGSATSRALSGKTDATYGYRVQACNVGGCGPWSATVATVVALPPTSAPTVSVPASSNTGSYTVSWTAVSTATSYTLQEQVNGGAWATIQTGGATSRAISGKGNGTYGYRAQACNAGGCGSWSTNGTVVVNLPPATAPSVSAPSSSTTGSYTVSWTAVSTATSYTLQEQINGGAWATIHTGSATSRAISGKGNGTYGYHVQACNVGGCSGWSTTGSVNVLHIPPTPTGLSATIYETYDPDIRPPYSYELDASWSASSGAAATTFSTA</sequence>